<organism evidence="1 2">
    <name type="scientific">Erwinia amylovora NBRC 12687 = CFBP 1232</name>
    <dbReference type="NCBI Taxonomy" id="1219359"/>
    <lineage>
        <taxon>Bacteria</taxon>
        <taxon>Pseudomonadati</taxon>
        <taxon>Pseudomonadota</taxon>
        <taxon>Gammaproteobacteria</taxon>
        <taxon>Enterobacterales</taxon>
        <taxon>Erwiniaceae</taxon>
        <taxon>Erwinia</taxon>
    </lineage>
</organism>
<dbReference type="Proteomes" id="UP000013111">
    <property type="component" value="Unassembled WGS sequence"/>
</dbReference>
<comment type="caution">
    <text evidence="1">The sequence shown here is derived from an EMBL/GenBank/DDBJ whole genome shotgun (WGS) entry which is preliminary data.</text>
</comment>
<accession>A0A831ET25</accession>
<name>A0A831ET25_ERWAM</name>
<protein>
    <submittedName>
        <fullName evidence="1">Uncharacterized protein</fullName>
    </submittedName>
</protein>
<evidence type="ECO:0000313" key="2">
    <source>
        <dbReference type="Proteomes" id="UP000013111"/>
    </source>
</evidence>
<evidence type="ECO:0000313" key="1">
    <source>
        <dbReference type="EMBL" id="CCO94383.1"/>
    </source>
</evidence>
<proteinExistence type="predicted"/>
<gene>
    <name evidence="1" type="ORF">BN437_2465</name>
</gene>
<dbReference type="EMBL" id="CAPB01000024">
    <property type="protein sequence ID" value="CCO94383.1"/>
    <property type="molecule type" value="Genomic_DNA"/>
</dbReference>
<reference evidence="1 2" key="2">
    <citation type="submission" date="2013-04" db="EMBL/GenBank/DDBJ databases">
        <title>Comparative genomics of 12 strains of Erwinia amylovora identifies a pan-genome with a large conserved core and provides insights into host specificity.</title>
        <authorList>
            <person name="Mann R.A."/>
            <person name="Smits T.H.M."/>
            <person name="Buehlmann A."/>
            <person name="Blom J."/>
            <person name="Goesmann A."/>
            <person name="Frey J.E."/>
            <person name="Plummer K.M."/>
            <person name="Beer S.V."/>
            <person name="Luck J."/>
            <person name="Duffy B."/>
            <person name="Rodoni B."/>
        </authorList>
    </citation>
    <scope>NUCLEOTIDE SEQUENCE [LARGE SCALE GENOMIC DNA]</scope>
    <source>
        <strain evidence="2">CFBP 1232</strain>
    </source>
</reference>
<sequence length="41" mass="5004">MKFNEITISMINYFCDKIRSEKNIFNLIEEDFYYAIKSIAF</sequence>
<dbReference type="AlphaFoldDB" id="A0A831ET25"/>
<reference evidence="1 2" key="1">
    <citation type="submission" date="2012-11" db="EMBL/GenBank/DDBJ databases">
        <authorList>
            <person name="Linke B."/>
        </authorList>
    </citation>
    <scope>NUCLEOTIDE SEQUENCE [LARGE SCALE GENOMIC DNA]</scope>
    <source>
        <strain evidence="2">CFBP 1232</strain>
    </source>
</reference>